<dbReference type="Proteomes" id="UP000468531">
    <property type="component" value="Unassembled WGS sequence"/>
</dbReference>
<name>A0A6P1B8K7_9BRAD</name>
<comment type="caution">
    <text evidence="2">The sequence shown here is derived from an EMBL/GenBank/DDBJ whole genome shotgun (WGS) entry which is preliminary data.</text>
</comment>
<evidence type="ECO:0000313" key="2">
    <source>
        <dbReference type="EMBL" id="NEU94749.1"/>
    </source>
</evidence>
<accession>A0A6P1B8K7</accession>
<keyword evidence="1" id="KW-1133">Transmembrane helix</keyword>
<evidence type="ECO:0000256" key="1">
    <source>
        <dbReference type="SAM" id="Phobius"/>
    </source>
</evidence>
<feature type="transmembrane region" description="Helical" evidence="1">
    <location>
        <begin position="121"/>
        <end position="143"/>
    </location>
</feature>
<evidence type="ECO:0000313" key="3">
    <source>
        <dbReference type="Proteomes" id="UP000468531"/>
    </source>
</evidence>
<feature type="transmembrane region" description="Helical" evidence="1">
    <location>
        <begin position="74"/>
        <end position="96"/>
    </location>
</feature>
<keyword evidence="3" id="KW-1185">Reference proteome</keyword>
<keyword evidence="1" id="KW-0472">Membrane</keyword>
<reference evidence="2 3" key="1">
    <citation type="journal article" date="2020" name="Arch. Microbiol.">
        <title>Bradyrhizobium uaiense sp. nov., a new highly efficient cowpea symbiont.</title>
        <authorList>
            <person name="Cabral Michel D."/>
            <person name="Azarias Guimaraes A."/>
            <person name="Martins da Costa E."/>
            <person name="Soares de Carvalho T."/>
            <person name="Balsanelli E."/>
            <person name="Willems A."/>
            <person name="Maltempi de Souza E."/>
            <person name="de Souza Moreira F.M."/>
        </authorList>
    </citation>
    <scope>NUCLEOTIDE SEQUENCE [LARGE SCALE GENOMIC DNA]</scope>
    <source>
        <strain evidence="2 3">UFLA 03-164</strain>
    </source>
</reference>
<organism evidence="2 3">
    <name type="scientific">Bradyrhizobium uaiense</name>
    <dbReference type="NCBI Taxonomy" id="2594946"/>
    <lineage>
        <taxon>Bacteria</taxon>
        <taxon>Pseudomonadati</taxon>
        <taxon>Pseudomonadota</taxon>
        <taxon>Alphaproteobacteria</taxon>
        <taxon>Hyphomicrobiales</taxon>
        <taxon>Nitrobacteraceae</taxon>
        <taxon>Bradyrhizobium</taxon>
    </lineage>
</organism>
<sequence>MRNLKTSFRLAPLLFYGLSVFIVSYAYPIAAKAYNDLCSSQGMTFGEGWSVNFLCMALAIVTVPLFLARSNALILANLIIGLVTVCGAGSILHIAANTPYECFTQAGTYEDHTSGVDGFELWFGFAAAVSYVLLVVDLTIWSVRKLMASQRTRSEPTQSNLVSSADH</sequence>
<feature type="transmembrane region" description="Helical" evidence="1">
    <location>
        <begin position="12"/>
        <end position="29"/>
    </location>
</feature>
<gene>
    <name evidence="2" type="ORF">FNJ47_02635</name>
</gene>
<dbReference type="EMBL" id="VKHP01000006">
    <property type="protein sequence ID" value="NEU94749.1"/>
    <property type="molecule type" value="Genomic_DNA"/>
</dbReference>
<protein>
    <submittedName>
        <fullName evidence="2">Uncharacterized protein</fullName>
    </submittedName>
</protein>
<proteinExistence type="predicted"/>
<dbReference type="RefSeq" id="WP_163150362.1">
    <property type="nucleotide sequence ID" value="NZ_VKHP01000006.1"/>
</dbReference>
<keyword evidence="1" id="KW-0812">Transmembrane</keyword>
<feature type="transmembrane region" description="Helical" evidence="1">
    <location>
        <begin position="49"/>
        <end position="67"/>
    </location>
</feature>
<dbReference type="AlphaFoldDB" id="A0A6P1B8K7"/>